<evidence type="ECO:0000313" key="3">
    <source>
        <dbReference type="EMBL" id="CAF4102440.1"/>
    </source>
</evidence>
<dbReference type="PANTHER" id="PTHR23329">
    <property type="entry name" value="TUFTELIN-INTERACTING PROTEIN 11-RELATED"/>
    <property type="match status" value="1"/>
</dbReference>
<dbReference type="GO" id="GO:0000390">
    <property type="term" value="P:spliceosomal complex disassembly"/>
    <property type="evidence" value="ECO:0007669"/>
    <property type="project" value="InterPro"/>
</dbReference>
<feature type="region of interest" description="Disordered" evidence="1">
    <location>
        <begin position="1"/>
        <end position="39"/>
    </location>
</feature>
<dbReference type="AlphaFoldDB" id="A0A819UX04"/>
<reference evidence="3" key="1">
    <citation type="submission" date="2021-02" db="EMBL/GenBank/DDBJ databases">
        <authorList>
            <person name="Nowell W R."/>
        </authorList>
    </citation>
    <scope>NUCLEOTIDE SEQUENCE</scope>
</reference>
<feature type="compositionally biased region" description="Acidic residues" evidence="1">
    <location>
        <begin position="1"/>
        <end position="10"/>
    </location>
</feature>
<comment type="caution">
    <text evidence="3">The sequence shown here is derived from an EMBL/GenBank/DDBJ whole genome shotgun (WGS) entry which is preliminary data.</text>
</comment>
<dbReference type="PANTHER" id="PTHR23329:SF1">
    <property type="entry name" value="TUFTELIN-INTERACTING PROTEIN 11"/>
    <property type="match status" value="1"/>
</dbReference>
<evidence type="ECO:0000256" key="1">
    <source>
        <dbReference type="SAM" id="MobiDB-lite"/>
    </source>
</evidence>
<dbReference type="GO" id="GO:0071008">
    <property type="term" value="C:U2-type post-mRNA release spliceosomal complex"/>
    <property type="evidence" value="ECO:0007669"/>
    <property type="project" value="TreeGrafter"/>
</dbReference>
<dbReference type="InterPro" id="IPR045211">
    <property type="entry name" value="TFP11/STIP/Ntr1"/>
</dbReference>
<organism evidence="3 4">
    <name type="scientific">Rotaria sordida</name>
    <dbReference type="NCBI Taxonomy" id="392033"/>
    <lineage>
        <taxon>Eukaryota</taxon>
        <taxon>Metazoa</taxon>
        <taxon>Spiralia</taxon>
        <taxon>Gnathifera</taxon>
        <taxon>Rotifera</taxon>
        <taxon>Eurotatoria</taxon>
        <taxon>Bdelloidea</taxon>
        <taxon>Philodinida</taxon>
        <taxon>Philodinidae</taxon>
        <taxon>Rotaria</taxon>
    </lineage>
</organism>
<accession>A0A819UX04</accession>
<dbReference type="Proteomes" id="UP000663823">
    <property type="component" value="Unassembled WGS sequence"/>
</dbReference>
<dbReference type="Pfam" id="PF07842">
    <property type="entry name" value="GCFC"/>
    <property type="match status" value="1"/>
</dbReference>
<protein>
    <recommendedName>
        <fullName evidence="2">GCF C-terminal domain-containing protein</fullName>
    </recommendedName>
</protein>
<gene>
    <name evidence="3" type="ORF">OTI717_LOCUS34182</name>
</gene>
<dbReference type="EMBL" id="CAJOAX010011916">
    <property type="protein sequence ID" value="CAF4102440.1"/>
    <property type="molecule type" value="Genomic_DNA"/>
</dbReference>
<evidence type="ECO:0000259" key="2">
    <source>
        <dbReference type="Pfam" id="PF07842"/>
    </source>
</evidence>
<feature type="domain" description="GCF C-terminal" evidence="2">
    <location>
        <begin position="225"/>
        <end position="409"/>
    </location>
</feature>
<evidence type="ECO:0000313" key="4">
    <source>
        <dbReference type="Proteomes" id="UP000663823"/>
    </source>
</evidence>
<sequence>MINIQMEDEQDNLKNNIQDEPLANEVRTKEGEDKLYTDDNEDSTCVMLSKTSECKESTNISTINVVVGNPSQCKEEEEKETCEDKVVYKTIHDTSKEGPTESGGKQFDNVIREQAKIKQIHHSSRGKSVHETGKLLTTENNCIVNNIKKLTSHDVVSMTDLLIISSEQAITRSHEREKFGADKLIALREELTNTKEEINKSNQLLYMLDECEKMSKHIKNLSDLSSFQNLFEILKEDFPKEYREYNLGGLAVPILYCFMKQYISSNWNIIADNDNCSLRNCFLAWKSILEADTYDLELHSKTPSEEYINPYDNLILDVWMPALRESIREWNPHQSYHLINCIERWKVCLTERLLDNIFDQLIFPKINHEVDAWNSSIDSTAIYELLNVWKPLMENRLEPLYESIRRRSDNRVNHYLIDDTSYYLIKEVVTWDNDNYIAFNVSFYELKPTIHLDIFLPRILNLALHNSDRQTKVLAYMNYFNQ</sequence>
<dbReference type="InterPro" id="IPR022783">
    <property type="entry name" value="GCFC_dom"/>
</dbReference>
<feature type="compositionally biased region" description="Basic and acidic residues" evidence="1">
    <location>
        <begin position="26"/>
        <end position="37"/>
    </location>
</feature>
<proteinExistence type="predicted"/>
<name>A0A819UX04_9BILA</name>